<keyword evidence="3" id="KW-1185">Reference proteome</keyword>
<evidence type="ECO:0000313" key="3">
    <source>
        <dbReference type="Proteomes" id="UP001501509"/>
    </source>
</evidence>
<comment type="caution">
    <text evidence="2">The sequence shown here is derived from an EMBL/GenBank/DDBJ whole genome shotgun (WGS) entry which is preliminary data.</text>
</comment>
<protein>
    <recommendedName>
        <fullName evidence="1">DUF6879 domain-containing protein</fullName>
    </recommendedName>
</protein>
<sequence>MDFVGMDDTSPKSTCPAVFVEPATGDLFQVGRKVTDPDVIAKLTAHTPIHDDEAAFWTPARLKPQLLEALTGTYEPGREGYGEPSFEDLLASAERSAVHLEARDTYDATDPAFLKWLEDGDTSYEWDDWIEPVGAAVARGVKVRRLRIVSEPVSDYIRWEHAISHGNIQAGEDLRWLPRRLAYDLAVPVADYWMFDHRLVRYHFTSGAGAELGVFEYVTDPRKIIPVVGMFEMMWERAIPHADYSPS</sequence>
<reference evidence="3" key="1">
    <citation type="journal article" date="2019" name="Int. J. Syst. Evol. Microbiol.">
        <title>The Global Catalogue of Microorganisms (GCM) 10K type strain sequencing project: providing services to taxonomists for standard genome sequencing and annotation.</title>
        <authorList>
            <consortium name="The Broad Institute Genomics Platform"/>
            <consortium name="The Broad Institute Genome Sequencing Center for Infectious Disease"/>
            <person name="Wu L."/>
            <person name="Ma J."/>
        </authorList>
    </citation>
    <scope>NUCLEOTIDE SEQUENCE [LARGE SCALE GENOMIC DNA]</scope>
    <source>
        <strain evidence="3">JCM 6833</strain>
    </source>
</reference>
<feature type="domain" description="DUF6879" evidence="1">
    <location>
        <begin position="85"/>
        <end position="245"/>
    </location>
</feature>
<dbReference type="InterPro" id="IPR049244">
    <property type="entry name" value="DUF6879"/>
</dbReference>
<evidence type="ECO:0000259" key="1">
    <source>
        <dbReference type="Pfam" id="PF21806"/>
    </source>
</evidence>
<proteinExistence type="predicted"/>
<accession>A0ABP6CWY4</accession>
<gene>
    <name evidence="2" type="ORF">GCM10010411_74250</name>
</gene>
<organism evidence="2 3">
    <name type="scientific">Actinomadura fulvescens</name>
    <dbReference type="NCBI Taxonomy" id="46160"/>
    <lineage>
        <taxon>Bacteria</taxon>
        <taxon>Bacillati</taxon>
        <taxon>Actinomycetota</taxon>
        <taxon>Actinomycetes</taxon>
        <taxon>Streptosporangiales</taxon>
        <taxon>Thermomonosporaceae</taxon>
        <taxon>Actinomadura</taxon>
    </lineage>
</organism>
<dbReference type="Proteomes" id="UP001501509">
    <property type="component" value="Unassembled WGS sequence"/>
</dbReference>
<dbReference type="Pfam" id="PF21806">
    <property type="entry name" value="DUF6879"/>
    <property type="match status" value="1"/>
</dbReference>
<name>A0ABP6CWY4_9ACTN</name>
<evidence type="ECO:0000313" key="2">
    <source>
        <dbReference type="EMBL" id="GAA2626465.1"/>
    </source>
</evidence>
<dbReference type="EMBL" id="BAAATD010000013">
    <property type="protein sequence ID" value="GAA2626465.1"/>
    <property type="molecule type" value="Genomic_DNA"/>
</dbReference>